<dbReference type="EMBL" id="SNZP01000005">
    <property type="protein sequence ID" value="TDR80196.1"/>
    <property type="molecule type" value="Genomic_DNA"/>
</dbReference>
<reference evidence="1 2" key="1">
    <citation type="submission" date="2019-03" db="EMBL/GenBank/DDBJ databases">
        <title>Genomic Encyclopedia of Type Strains, Phase III (KMG-III): the genomes of soil and plant-associated and newly described type strains.</title>
        <authorList>
            <person name="Whitman W."/>
        </authorList>
    </citation>
    <scope>NUCLEOTIDE SEQUENCE [LARGE SCALE GENOMIC DNA]</scope>
    <source>
        <strain evidence="1 2">CECT 8976</strain>
    </source>
</reference>
<organism evidence="1 2">
    <name type="scientific">Paludibacterium purpuratum</name>
    <dbReference type="NCBI Taxonomy" id="1144873"/>
    <lineage>
        <taxon>Bacteria</taxon>
        <taxon>Pseudomonadati</taxon>
        <taxon>Pseudomonadota</taxon>
        <taxon>Betaproteobacteria</taxon>
        <taxon>Neisseriales</taxon>
        <taxon>Chromobacteriaceae</taxon>
        <taxon>Paludibacterium</taxon>
    </lineage>
</organism>
<name>A0A4R7B933_9NEIS</name>
<evidence type="ECO:0000313" key="2">
    <source>
        <dbReference type="Proteomes" id="UP000295611"/>
    </source>
</evidence>
<protein>
    <submittedName>
        <fullName evidence="1">Uncharacterized protein</fullName>
    </submittedName>
</protein>
<sequence length="85" mass="9530">MAICDSNAPLVFFPNQDSRQQRLFSLIAQQCVPRGSRPNSDECRLIVDSRLSWAFEPIDADTSWLYLPEAAQARHIAGCLVLTAH</sequence>
<keyword evidence="2" id="KW-1185">Reference proteome</keyword>
<proteinExistence type="predicted"/>
<dbReference type="Proteomes" id="UP000295611">
    <property type="component" value="Unassembled WGS sequence"/>
</dbReference>
<evidence type="ECO:0000313" key="1">
    <source>
        <dbReference type="EMBL" id="TDR80196.1"/>
    </source>
</evidence>
<comment type="caution">
    <text evidence="1">The sequence shown here is derived from an EMBL/GenBank/DDBJ whole genome shotgun (WGS) entry which is preliminary data.</text>
</comment>
<gene>
    <name evidence="1" type="ORF">DFP86_10551</name>
</gene>
<dbReference type="AlphaFoldDB" id="A0A4R7B933"/>
<accession>A0A4R7B933</accession>
<dbReference type="RefSeq" id="WP_133679588.1">
    <property type="nucleotide sequence ID" value="NZ_SNZP01000005.1"/>
</dbReference>